<dbReference type="SUPFAM" id="SSF109854">
    <property type="entry name" value="DinB/YfiT-like putative metalloenzymes"/>
    <property type="match status" value="1"/>
</dbReference>
<accession>A0A7T4PLL8</accession>
<dbReference type="AlphaFoldDB" id="A0A7T4PLL8"/>
<gene>
    <name evidence="2" type="ORF">I8755_30780</name>
</gene>
<reference evidence="2 3" key="1">
    <citation type="submission" date="2020-12" db="EMBL/GenBank/DDBJ databases">
        <title>Identification and biosynthesis of polyene macrolides produced by Streptomyces alfalfae Men-myco-93-63.</title>
        <authorList>
            <person name="Liu D."/>
            <person name="Li Y."/>
            <person name="Liu L."/>
            <person name="Han X."/>
            <person name="Shen F."/>
        </authorList>
    </citation>
    <scope>NUCLEOTIDE SEQUENCE [LARGE SCALE GENOMIC DNA]</scope>
    <source>
        <strain evidence="2 3">Men-myco-93-63</strain>
    </source>
</reference>
<dbReference type="NCBIfam" id="TIGR03086">
    <property type="entry name" value="TIGR03086 family metal-binding protein"/>
    <property type="match status" value="1"/>
</dbReference>
<evidence type="ECO:0000313" key="3">
    <source>
        <dbReference type="Proteomes" id="UP000596130"/>
    </source>
</evidence>
<dbReference type="Pfam" id="PF11716">
    <property type="entry name" value="MDMPI_N"/>
    <property type="match status" value="1"/>
</dbReference>
<dbReference type="InterPro" id="IPR034660">
    <property type="entry name" value="DinB/YfiT-like"/>
</dbReference>
<dbReference type="InterPro" id="IPR024344">
    <property type="entry name" value="MDMPI_metal-binding"/>
</dbReference>
<dbReference type="GO" id="GO:0046872">
    <property type="term" value="F:metal ion binding"/>
    <property type="evidence" value="ECO:0007669"/>
    <property type="project" value="InterPro"/>
</dbReference>
<sequence>MTDAGAAADGRLLERHGEALDLFADRVHAIRPDQWDAPTPCADWTVRDLVNHLTAEQLWVPSLVRDGATIESVGDSFDGDVLGPDPVTSWDTASAAAREAFREPGALDRTVQLSSGESSATHYCAQMTMDLVVHAWDLSRAIGAHEKLPGDLVEFARREVEPYAGELAQTGLFDRAVEPSPGADEQTRLLNLLGRRA</sequence>
<evidence type="ECO:0000313" key="2">
    <source>
        <dbReference type="EMBL" id="QQC92294.1"/>
    </source>
</evidence>
<organism evidence="2 3">
    <name type="scientific">Streptomyces alfalfae</name>
    <dbReference type="NCBI Taxonomy" id="1642299"/>
    <lineage>
        <taxon>Bacteria</taxon>
        <taxon>Bacillati</taxon>
        <taxon>Actinomycetota</taxon>
        <taxon>Actinomycetes</taxon>
        <taxon>Kitasatosporales</taxon>
        <taxon>Streptomycetaceae</taxon>
        <taxon>Streptomyces</taxon>
    </lineage>
</organism>
<dbReference type="NCBIfam" id="TIGR03083">
    <property type="entry name" value="maleylpyruvate isomerase family mycothiol-dependent enzyme"/>
    <property type="match status" value="1"/>
</dbReference>
<dbReference type="Proteomes" id="UP000596130">
    <property type="component" value="Chromosome"/>
</dbReference>
<protein>
    <submittedName>
        <fullName evidence="2">TIGR03086 family protein</fullName>
    </submittedName>
</protein>
<dbReference type="InterPro" id="IPR017520">
    <property type="entry name" value="CHP03086"/>
</dbReference>
<proteinExistence type="predicted"/>
<evidence type="ECO:0000259" key="1">
    <source>
        <dbReference type="Pfam" id="PF11716"/>
    </source>
</evidence>
<dbReference type="InterPro" id="IPR017517">
    <property type="entry name" value="Maleyloyr_isom"/>
</dbReference>
<name>A0A7T4PLL8_9ACTN</name>
<feature type="domain" description="Mycothiol-dependent maleylpyruvate isomerase metal-binding" evidence="1">
    <location>
        <begin position="18"/>
        <end position="138"/>
    </location>
</feature>
<dbReference type="Gene3D" id="1.20.120.450">
    <property type="entry name" value="dinb family like domain"/>
    <property type="match status" value="1"/>
</dbReference>
<dbReference type="RefSeq" id="WP_198504090.1">
    <property type="nucleotide sequence ID" value="NZ_CP065959.1"/>
</dbReference>
<dbReference type="EMBL" id="CP065959">
    <property type="protein sequence ID" value="QQC92294.1"/>
    <property type="molecule type" value="Genomic_DNA"/>
</dbReference>